<dbReference type="GeneID" id="59380970"/>
<name>A0A8H6ZQ23_PLEOS</name>
<dbReference type="Proteomes" id="UP000623687">
    <property type="component" value="Unassembled WGS sequence"/>
</dbReference>
<accession>A0A8H6ZQ23</accession>
<dbReference type="RefSeq" id="XP_036628020.1">
    <property type="nucleotide sequence ID" value="XM_036780637.1"/>
</dbReference>
<proteinExistence type="predicted"/>
<comment type="caution">
    <text evidence="1">The sequence shown here is derived from an EMBL/GenBank/DDBJ whole genome shotgun (WGS) entry which is preliminary data.</text>
</comment>
<dbReference type="AlphaFoldDB" id="A0A8H6ZQ23"/>
<evidence type="ECO:0000313" key="2">
    <source>
        <dbReference type="Proteomes" id="UP000623687"/>
    </source>
</evidence>
<organism evidence="1 2">
    <name type="scientific">Pleurotus ostreatus</name>
    <name type="common">Oyster mushroom</name>
    <name type="synonym">White-rot fungus</name>
    <dbReference type="NCBI Taxonomy" id="5322"/>
    <lineage>
        <taxon>Eukaryota</taxon>
        <taxon>Fungi</taxon>
        <taxon>Dikarya</taxon>
        <taxon>Basidiomycota</taxon>
        <taxon>Agaricomycotina</taxon>
        <taxon>Agaricomycetes</taxon>
        <taxon>Agaricomycetidae</taxon>
        <taxon>Agaricales</taxon>
        <taxon>Pleurotineae</taxon>
        <taxon>Pleurotaceae</taxon>
        <taxon>Pleurotus</taxon>
    </lineage>
</organism>
<keyword evidence="2" id="KW-1185">Reference proteome</keyword>
<evidence type="ECO:0000313" key="1">
    <source>
        <dbReference type="EMBL" id="KAF7422988.1"/>
    </source>
</evidence>
<dbReference type="VEuPathDB" id="FungiDB:PC9H_011152"/>
<protein>
    <submittedName>
        <fullName evidence="1">Uncharacterized protein</fullName>
    </submittedName>
</protein>
<gene>
    <name evidence="1" type="ORF">PC9H_011152</name>
</gene>
<dbReference type="EMBL" id="JACETU010000008">
    <property type="protein sequence ID" value="KAF7422988.1"/>
    <property type="molecule type" value="Genomic_DNA"/>
</dbReference>
<reference evidence="1" key="1">
    <citation type="submission" date="2019-07" db="EMBL/GenBank/DDBJ databases">
        <authorList>
            <person name="Palmer J.M."/>
        </authorList>
    </citation>
    <scope>NUCLEOTIDE SEQUENCE</scope>
    <source>
        <strain evidence="1">PC9</strain>
    </source>
</reference>
<sequence length="87" mass="9713">MSLSGIPSMRPEWNLGTQAITDNNDISLSPHLHSSSPLGHYRSYTPPKETGFAIWVHDVAASNKQIMELEINRPSSWGLQDRGIKKL</sequence>